<evidence type="ECO:0008006" key="3">
    <source>
        <dbReference type="Google" id="ProtNLM"/>
    </source>
</evidence>
<protein>
    <recommendedName>
        <fullName evidence="3">Cro/C1-type HTH DNA-binding domain-containing protein</fullName>
    </recommendedName>
</protein>
<accession>A0ABS8MPE4</accession>
<sequence>MIAEIIAFKKIAEELDELITNSPFKKNYIIEQVGLSVPTFYRKLKAQTFTADEMMSIAKIISPEEYYRMELMSELEEARNDYKNGKTIPHSEMIERIKNKKK</sequence>
<evidence type="ECO:0000313" key="2">
    <source>
        <dbReference type="Proteomes" id="UP001430919"/>
    </source>
</evidence>
<organism evidence="1 2">
    <name type="scientific">Flavobacterium pisciphilum</name>
    <dbReference type="NCBI Taxonomy" id="2893755"/>
    <lineage>
        <taxon>Bacteria</taxon>
        <taxon>Pseudomonadati</taxon>
        <taxon>Bacteroidota</taxon>
        <taxon>Flavobacteriia</taxon>
        <taxon>Flavobacteriales</taxon>
        <taxon>Flavobacteriaceae</taxon>
        <taxon>Flavobacterium</taxon>
    </lineage>
</organism>
<reference evidence="1" key="1">
    <citation type="submission" date="2021-11" db="EMBL/GenBank/DDBJ databases">
        <title>Description of novel Flavobacterium species.</title>
        <authorList>
            <person name="Saticioglu I.B."/>
            <person name="Ay H."/>
            <person name="Altun S."/>
            <person name="Duman M."/>
        </authorList>
    </citation>
    <scope>NUCLEOTIDE SEQUENCE</scope>
    <source>
        <strain evidence="1">F-65</strain>
    </source>
</reference>
<dbReference type="RefSeq" id="WP_229986766.1">
    <property type="nucleotide sequence ID" value="NZ_JAJJMO010000001.1"/>
</dbReference>
<dbReference type="Proteomes" id="UP001430919">
    <property type="component" value="Unassembled WGS sequence"/>
</dbReference>
<gene>
    <name evidence="1" type="ORF">LNQ49_00115</name>
</gene>
<keyword evidence="2" id="KW-1185">Reference proteome</keyword>
<dbReference type="EMBL" id="JAJJMO010000001">
    <property type="protein sequence ID" value="MCC9070007.1"/>
    <property type="molecule type" value="Genomic_DNA"/>
</dbReference>
<comment type="caution">
    <text evidence="1">The sequence shown here is derived from an EMBL/GenBank/DDBJ whole genome shotgun (WGS) entry which is preliminary data.</text>
</comment>
<evidence type="ECO:0000313" key="1">
    <source>
        <dbReference type="EMBL" id="MCC9070007.1"/>
    </source>
</evidence>
<name>A0ABS8MPE4_9FLAO</name>
<proteinExistence type="predicted"/>